<feature type="region of interest" description="Disordered" evidence="1">
    <location>
        <begin position="1"/>
        <end position="21"/>
    </location>
</feature>
<dbReference type="AlphaFoldDB" id="A0A7W9GC63"/>
<protein>
    <submittedName>
        <fullName evidence="2">Uncharacterized protein</fullName>
    </submittedName>
</protein>
<sequence>MSWLGRPSAAATRRAPGSATTADGKIHYLKCCLREGLLPPGERTGRNQALLEVGGLSVASVQATLVAIDEQVSTHTS</sequence>
<comment type="caution">
    <text evidence="2">The sequence shown here is derived from an EMBL/GenBank/DDBJ whole genome shotgun (WGS) entry which is preliminary data.</text>
</comment>
<name>A0A7W9GC63_9ACTN</name>
<dbReference type="RefSeq" id="WP_221519709.1">
    <property type="nucleotide sequence ID" value="NZ_JACHMB010000001.1"/>
</dbReference>
<evidence type="ECO:0000313" key="3">
    <source>
        <dbReference type="Proteomes" id="UP000579153"/>
    </source>
</evidence>
<proteinExistence type="predicted"/>
<evidence type="ECO:0000313" key="2">
    <source>
        <dbReference type="EMBL" id="MBB5781080.1"/>
    </source>
</evidence>
<keyword evidence="3" id="KW-1185">Reference proteome</keyword>
<organism evidence="2 3">
    <name type="scientific">Nonomuraea jabiensis</name>
    <dbReference type="NCBI Taxonomy" id="882448"/>
    <lineage>
        <taxon>Bacteria</taxon>
        <taxon>Bacillati</taxon>
        <taxon>Actinomycetota</taxon>
        <taxon>Actinomycetes</taxon>
        <taxon>Streptosporangiales</taxon>
        <taxon>Streptosporangiaceae</taxon>
        <taxon>Nonomuraea</taxon>
    </lineage>
</organism>
<evidence type="ECO:0000256" key="1">
    <source>
        <dbReference type="SAM" id="MobiDB-lite"/>
    </source>
</evidence>
<reference evidence="2 3" key="1">
    <citation type="submission" date="2020-08" db="EMBL/GenBank/DDBJ databases">
        <title>Sequencing the genomes of 1000 actinobacteria strains.</title>
        <authorList>
            <person name="Klenk H.-P."/>
        </authorList>
    </citation>
    <scope>NUCLEOTIDE SEQUENCE [LARGE SCALE GENOMIC DNA]</scope>
    <source>
        <strain evidence="2 3">DSM 45507</strain>
    </source>
</reference>
<accession>A0A7W9GC63</accession>
<dbReference type="EMBL" id="JACHMB010000001">
    <property type="protein sequence ID" value="MBB5781080.1"/>
    <property type="molecule type" value="Genomic_DNA"/>
</dbReference>
<gene>
    <name evidence="2" type="ORF">HD596_007836</name>
</gene>
<dbReference type="Proteomes" id="UP000579153">
    <property type="component" value="Unassembled WGS sequence"/>
</dbReference>